<dbReference type="PANTHER" id="PTHR13932">
    <property type="entry name" value="COPROPORPHYRINIGEN III OXIDASE"/>
    <property type="match status" value="1"/>
</dbReference>
<feature type="domain" description="Radical SAM core" evidence="6">
    <location>
        <begin position="41"/>
        <end position="278"/>
    </location>
</feature>
<gene>
    <name evidence="7" type="ORF">FRUB_02285</name>
</gene>
<dbReference type="Gene3D" id="3.20.20.70">
    <property type="entry name" value="Aldolase class I"/>
    <property type="match status" value="1"/>
</dbReference>
<keyword evidence="8" id="KW-1185">Reference proteome</keyword>
<dbReference type="InterPro" id="IPR034505">
    <property type="entry name" value="Coproporphyrinogen-III_oxidase"/>
</dbReference>
<comment type="caution">
    <text evidence="7">The sequence shown here is derived from an EMBL/GenBank/DDBJ whole genome shotgun (WGS) entry which is preliminary data.</text>
</comment>
<keyword evidence="5" id="KW-0411">Iron-sulfur</keyword>
<reference evidence="8" key="1">
    <citation type="submission" date="2017-06" db="EMBL/GenBank/DDBJ databases">
        <title>Genome analysis of Fimbriiglobus ruber SP5, the first member of the order Planctomycetales with confirmed chitinolytic capability.</title>
        <authorList>
            <person name="Ravin N.V."/>
            <person name="Rakitin A.L."/>
            <person name="Ivanova A.A."/>
            <person name="Beletsky A.V."/>
            <person name="Kulichevskaya I.S."/>
            <person name="Mardanov A.V."/>
            <person name="Dedysh S.N."/>
        </authorList>
    </citation>
    <scope>NUCLEOTIDE SEQUENCE [LARGE SCALE GENOMIC DNA]</scope>
    <source>
        <strain evidence="8">SP5</strain>
    </source>
</reference>
<dbReference type="Pfam" id="PF06969">
    <property type="entry name" value="HemN_C"/>
    <property type="match status" value="1"/>
</dbReference>
<dbReference type="InterPro" id="IPR058240">
    <property type="entry name" value="rSAM_sf"/>
</dbReference>
<dbReference type="SFLD" id="SFLDS00029">
    <property type="entry name" value="Radical_SAM"/>
    <property type="match status" value="1"/>
</dbReference>
<dbReference type="GO" id="GO:0005737">
    <property type="term" value="C:cytoplasm"/>
    <property type="evidence" value="ECO:0007669"/>
    <property type="project" value="TreeGrafter"/>
</dbReference>
<dbReference type="SFLD" id="SFLDG01065">
    <property type="entry name" value="anaerobic_coproporphyrinogen-I"/>
    <property type="match status" value="1"/>
</dbReference>
<keyword evidence="2" id="KW-0949">S-adenosyl-L-methionine</keyword>
<comment type="cofactor">
    <cofactor evidence="1">
        <name>[4Fe-4S] cluster</name>
        <dbReference type="ChEBI" id="CHEBI:49883"/>
    </cofactor>
</comment>
<keyword evidence="4" id="KW-0408">Iron</keyword>
<dbReference type="SMART" id="SM00729">
    <property type="entry name" value="Elp3"/>
    <property type="match status" value="1"/>
</dbReference>
<dbReference type="GO" id="GO:0051539">
    <property type="term" value="F:4 iron, 4 sulfur cluster binding"/>
    <property type="evidence" value="ECO:0007669"/>
    <property type="project" value="TreeGrafter"/>
</dbReference>
<dbReference type="AlphaFoldDB" id="A0A225DTH8"/>
<protein>
    <submittedName>
        <fullName evidence="7">Coproporphyrinogen III oxidase</fullName>
    </submittedName>
</protein>
<dbReference type="GO" id="GO:0006779">
    <property type="term" value="P:porphyrin-containing compound biosynthetic process"/>
    <property type="evidence" value="ECO:0007669"/>
    <property type="project" value="TreeGrafter"/>
</dbReference>
<proteinExistence type="predicted"/>
<evidence type="ECO:0000313" key="8">
    <source>
        <dbReference type="Proteomes" id="UP000214646"/>
    </source>
</evidence>
<dbReference type="InterPro" id="IPR006638">
    <property type="entry name" value="Elp3/MiaA/NifB-like_rSAM"/>
</dbReference>
<evidence type="ECO:0000313" key="7">
    <source>
        <dbReference type="EMBL" id="OWK44353.1"/>
    </source>
</evidence>
<dbReference type="InterPro" id="IPR010723">
    <property type="entry name" value="HemN_C"/>
</dbReference>
<dbReference type="PROSITE" id="PS51918">
    <property type="entry name" value="RADICAL_SAM"/>
    <property type="match status" value="1"/>
</dbReference>
<dbReference type="InterPro" id="IPR007197">
    <property type="entry name" value="rSAM"/>
</dbReference>
<dbReference type="Proteomes" id="UP000214646">
    <property type="component" value="Unassembled WGS sequence"/>
</dbReference>
<dbReference type="OrthoDB" id="9808022at2"/>
<accession>A0A225DTH8</accession>
<dbReference type="EMBL" id="NIDE01000003">
    <property type="protein sequence ID" value="OWK44353.1"/>
    <property type="molecule type" value="Genomic_DNA"/>
</dbReference>
<name>A0A225DTH8_9BACT</name>
<evidence type="ECO:0000256" key="1">
    <source>
        <dbReference type="ARBA" id="ARBA00001966"/>
    </source>
</evidence>
<dbReference type="Pfam" id="PF04055">
    <property type="entry name" value="Radical_SAM"/>
    <property type="match status" value="1"/>
</dbReference>
<dbReference type="GO" id="GO:0046872">
    <property type="term" value="F:metal ion binding"/>
    <property type="evidence" value="ECO:0007669"/>
    <property type="project" value="UniProtKB-KW"/>
</dbReference>
<dbReference type="RefSeq" id="WP_088253637.1">
    <property type="nucleotide sequence ID" value="NZ_NIDE01000003.1"/>
</dbReference>
<evidence type="ECO:0000256" key="2">
    <source>
        <dbReference type="ARBA" id="ARBA00022691"/>
    </source>
</evidence>
<evidence type="ECO:0000256" key="4">
    <source>
        <dbReference type="ARBA" id="ARBA00023004"/>
    </source>
</evidence>
<dbReference type="PANTHER" id="PTHR13932:SF5">
    <property type="entry name" value="RADICAL S-ADENOSYL METHIONINE DOMAIN-CONTAINING PROTEIN 1, MITOCHONDRIAL"/>
    <property type="match status" value="1"/>
</dbReference>
<evidence type="ECO:0000256" key="5">
    <source>
        <dbReference type="ARBA" id="ARBA00023014"/>
    </source>
</evidence>
<evidence type="ECO:0000259" key="6">
    <source>
        <dbReference type="PROSITE" id="PS51918"/>
    </source>
</evidence>
<keyword evidence="3" id="KW-0479">Metal-binding</keyword>
<dbReference type="SUPFAM" id="SSF102114">
    <property type="entry name" value="Radical SAM enzymes"/>
    <property type="match status" value="1"/>
</dbReference>
<dbReference type="GO" id="GO:0003824">
    <property type="term" value="F:catalytic activity"/>
    <property type="evidence" value="ECO:0007669"/>
    <property type="project" value="InterPro"/>
</dbReference>
<organism evidence="7 8">
    <name type="scientific">Fimbriiglobus ruber</name>
    <dbReference type="NCBI Taxonomy" id="1908690"/>
    <lineage>
        <taxon>Bacteria</taxon>
        <taxon>Pseudomonadati</taxon>
        <taxon>Planctomycetota</taxon>
        <taxon>Planctomycetia</taxon>
        <taxon>Gemmatales</taxon>
        <taxon>Gemmataceae</taxon>
        <taxon>Fimbriiglobus</taxon>
    </lineage>
</organism>
<dbReference type="InterPro" id="IPR013785">
    <property type="entry name" value="Aldolase_TIM"/>
</dbReference>
<evidence type="ECO:0000256" key="3">
    <source>
        <dbReference type="ARBA" id="ARBA00022723"/>
    </source>
</evidence>
<sequence length="442" mass="50373">MTGVDQEKTGLGNYFIANYPPFSFWKADYVPDALAALNRPPVPGTPLGLYLHIPFCRKRCKFCYFRVYTDKNAKDVEVYLNAILKEVELLSQTACIDGRKLDYVYFGGGTPSYLSATQLRGLMERLKAIMPWDGAREIAFECEPGTLQQHKLQTLKELGVTRLSLGVENFKPEILQYNGRAHLEEEIHRAFGWARELGFDQINIDLIAGMVGEDWDNWRSCVQKTIALDPDSVTVYQMELPYNTVFSKELKELKVIGNDEPAHSIADWPTKRAWVRYAFDEFQKAGYDISSAYTVVKNKAKTQFVYRDALWRGADMFGTGVASFGHVNGVHVQNVDTWEAYVEKLNKGEIPLGRALPVTDHQRLVREMILQLKTGHLDRDYFQKKFGADILTEFADGYAKLESEGWLIVTPNGVELTPDGFLQIDRHLPAFFEPQHLSARYT</sequence>